<gene>
    <name evidence="1" type="ORF">ACFOOI_08755</name>
</gene>
<proteinExistence type="predicted"/>
<dbReference type="EMBL" id="JBHRYQ010000001">
    <property type="protein sequence ID" value="MFC3810742.1"/>
    <property type="molecule type" value="Genomic_DNA"/>
</dbReference>
<dbReference type="InterPro" id="IPR041881">
    <property type="entry name" value="PqqD_sf"/>
</dbReference>
<dbReference type="RefSeq" id="WP_379837123.1">
    <property type="nucleotide sequence ID" value="NZ_JBHRYQ010000001.1"/>
</dbReference>
<evidence type="ECO:0000313" key="2">
    <source>
        <dbReference type="Proteomes" id="UP001595616"/>
    </source>
</evidence>
<sequence>MKYKLSNSQVSTTLSGDSVILNHKKGEYFTLNEVGSFVWEQMQMGPKTKEELISAVQSEYEISYDECKSDIESLLKDLTNENLVEIA</sequence>
<keyword evidence="2" id="KW-1185">Reference proteome</keyword>
<dbReference type="InterPro" id="IPR008792">
    <property type="entry name" value="PQQD"/>
</dbReference>
<protein>
    <submittedName>
        <fullName evidence="1">PqqD family protein</fullName>
    </submittedName>
</protein>
<reference evidence="2" key="1">
    <citation type="journal article" date="2019" name="Int. J. Syst. Evol. Microbiol.">
        <title>The Global Catalogue of Microorganisms (GCM) 10K type strain sequencing project: providing services to taxonomists for standard genome sequencing and annotation.</title>
        <authorList>
            <consortium name="The Broad Institute Genomics Platform"/>
            <consortium name="The Broad Institute Genome Sequencing Center for Infectious Disease"/>
            <person name="Wu L."/>
            <person name="Ma J."/>
        </authorList>
    </citation>
    <scope>NUCLEOTIDE SEQUENCE [LARGE SCALE GENOMIC DNA]</scope>
    <source>
        <strain evidence="2">CECT 7956</strain>
    </source>
</reference>
<comment type="caution">
    <text evidence="1">The sequence shown here is derived from an EMBL/GenBank/DDBJ whole genome shotgun (WGS) entry which is preliminary data.</text>
</comment>
<organism evidence="1 2">
    <name type="scientific">Lacihabitans lacunae</name>
    <dbReference type="NCBI Taxonomy" id="1028214"/>
    <lineage>
        <taxon>Bacteria</taxon>
        <taxon>Pseudomonadati</taxon>
        <taxon>Bacteroidota</taxon>
        <taxon>Cytophagia</taxon>
        <taxon>Cytophagales</taxon>
        <taxon>Leadbetterellaceae</taxon>
        <taxon>Lacihabitans</taxon>
    </lineage>
</organism>
<accession>A0ABV7YXT4</accession>
<dbReference type="Pfam" id="PF05402">
    <property type="entry name" value="PqqD"/>
    <property type="match status" value="1"/>
</dbReference>
<evidence type="ECO:0000313" key="1">
    <source>
        <dbReference type="EMBL" id="MFC3810742.1"/>
    </source>
</evidence>
<dbReference type="Gene3D" id="1.10.10.1150">
    <property type="entry name" value="Coenzyme PQQ synthesis protein D (PqqD)"/>
    <property type="match status" value="1"/>
</dbReference>
<name>A0ABV7YXT4_9BACT</name>
<dbReference type="Proteomes" id="UP001595616">
    <property type="component" value="Unassembled WGS sequence"/>
</dbReference>